<dbReference type="GO" id="GO:0004655">
    <property type="term" value="F:porphobilinogen synthase activity"/>
    <property type="evidence" value="ECO:0007669"/>
    <property type="project" value="UniProtKB-EC"/>
</dbReference>
<evidence type="ECO:0000256" key="4">
    <source>
        <dbReference type="ARBA" id="ARBA00020771"/>
    </source>
</evidence>
<comment type="pathway">
    <text evidence="1">Porphyrin-containing compound metabolism; protoporphyrin-IX biosynthesis; coproporphyrinogen-III from 5-aminolevulinate: step 1/4.</text>
</comment>
<dbReference type="EMBL" id="LNYE01000022">
    <property type="protein sequence ID" value="KTD10731.1"/>
    <property type="molecule type" value="Genomic_DNA"/>
</dbReference>
<sequence length="333" mass="36941">MTDYTIPLRLTRLRSSPMSRALIKETRLHTQQFIAPLFISEKLSEPQAISAMPGQFQLSLNCIPHEIETISKLGIPAVLLFGIPKRKDAFGSESFNDEGIIQQAIRKIRTVNKDLLIITDLCFCEYTDHGHCGVLNGECIDTDKTLDFLAKQAISHVKAGADWVAPSGMTDGMVQAIRQALDAQGYQQIPILSYSAKYCSCFYGPFREAAQGAPQFGDRKAYQMDPANSTEAIRETALDLDEGADMIMVKPAGFYLDIIAKMKQNFPEVPLCAYQVSGEYSMIKIAAQNKLINEEQAMVESLIAIKRAGADFIISYFAKDIAQLLNKGSIDRH</sequence>
<dbReference type="PANTHER" id="PTHR11458:SF0">
    <property type="entry name" value="DELTA-AMINOLEVULINIC ACID DEHYDRATASE"/>
    <property type="match status" value="1"/>
</dbReference>
<dbReference type="GO" id="GO:0005829">
    <property type="term" value="C:cytosol"/>
    <property type="evidence" value="ECO:0007669"/>
    <property type="project" value="TreeGrafter"/>
</dbReference>
<evidence type="ECO:0000256" key="12">
    <source>
        <dbReference type="PIRSR" id="PIRSR001415-5"/>
    </source>
</evidence>
<evidence type="ECO:0000256" key="1">
    <source>
        <dbReference type="ARBA" id="ARBA00004694"/>
    </source>
</evidence>
<feature type="binding site" evidence="12">
    <location>
        <position position="235"/>
    </location>
    <ligand>
        <name>Mg(2+)</name>
        <dbReference type="ChEBI" id="CHEBI:18420"/>
    </ligand>
</feature>
<dbReference type="GO" id="GO:0006782">
    <property type="term" value="P:protoporphyrinogen IX biosynthetic process"/>
    <property type="evidence" value="ECO:0007669"/>
    <property type="project" value="UniProtKB-UniPathway"/>
</dbReference>
<dbReference type="NCBIfam" id="NF006762">
    <property type="entry name" value="PRK09283.1"/>
    <property type="match status" value="1"/>
</dbReference>
<keyword evidence="6 13" id="KW-0456">Lyase</keyword>
<dbReference type="OrthoDB" id="9805001at2"/>
<evidence type="ECO:0000256" key="11">
    <source>
        <dbReference type="PIRSR" id="PIRSR001415-3"/>
    </source>
</evidence>
<dbReference type="PRINTS" id="PR00144">
    <property type="entry name" value="DALDHYDRTASE"/>
</dbReference>
<evidence type="ECO:0000256" key="13">
    <source>
        <dbReference type="RuleBase" id="RU000515"/>
    </source>
</evidence>
<evidence type="ECO:0000313" key="16">
    <source>
        <dbReference type="EMBL" id="STX43818.1"/>
    </source>
</evidence>
<dbReference type="EMBL" id="UGOB01000001">
    <property type="protein sequence ID" value="STX43818.1"/>
    <property type="molecule type" value="Genomic_DNA"/>
</dbReference>
<evidence type="ECO:0000313" key="15">
    <source>
        <dbReference type="EMBL" id="KTD10731.1"/>
    </source>
</evidence>
<feature type="binding site" evidence="11">
    <location>
        <position position="122"/>
    </location>
    <ligand>
        <name>Zn(2+)</name>
        <dbReference type="ChEBI" id="CHEBI:29105"/>
        <note>catalytic</note>
    </ligand>
</feature>
<dbReference type="PIRSF" id="PIRSF001415">
    <property type="entry name" value="Porphbilin_synth"/>
    <property type="match status" value="1"/>
</dbReference>
<protein>
    <recommendedName>
        <fullName evidence="4 13">Delta-aminolevulinic acid dehydratase</fullName>
        <ecNumber evidence="3 13">4.2.1.24</ecNumber>
    </recommendedName>
</protein>
<comment type="similarity">
    <text evidence="2 14">Belongs to the ALAD family.</text>
</comment>
<dbReference type="InterPro" id="IPR001731">
    <property type="entry name" value="ALAD"/>
</dbReference>
<evidence type="ECO:0000256" key="14">
    <source>
        <dbReference type="RuleBase" id="RU004161"/>
    </source>
</evidence>
<dbReference type="Pfam" id="PF00490">
    <property type="entry name" value="ALAD"/>
    <property type="match status" value="1"/>
</dbReference>
<feature type="active site" description="Schiff-base intermediate with substrate" evidence="9">
    <location>
        <position position="197"/>
    </location>
</feature>
<comment type="catalytic activity">
    <reaction evidence="8 13">
        <text>2 5-aminolevulinate = porphobilinogen + 2 H2O + H(+)</text>
        <dbReference type="Rhea" id="RHEA:24064"/>
        <dbReference type="ChEBI" id="CHEBI:15377"/>
        <dbReference type="ChEBI" id="CHEBI:15378"/>
        <dbReference type="ChEBI" id="CHEBI:58126"/>
        <dbReference type="ChEBI" id="CHEBI:356416"/>
        <dbReference type="EC" id="4.2.1.24"/>
    </reaction>
</comment>
<feature type="binding site" evidence="11">
    <location>
        <position position="124"/>
    </location>
    <ligand>
        <name>Zn(2+)</name>
        <dbReference type="ChEBI" id="CHEBI:29105"/>
        <note>catalytic</note>
    </ligand>
</feature>
<dbReference type="GO" id="GO:0008270">
    <property type="term" value="F:zinc ion binding"/>
    <property type="evidence" value="ECO:0007669"/>
    <property type="project" value="TreeGrafter"/>
</dbReference>
<accession>A0A378J9J0</accession>
<reference evidence="16 18" key="2">
    <citation type="submission" date="2018-06" db="EMBL/GenBank/DDBJ databases">
        <authorList>
            <consortium name="Pathogen Informatics"/>
            <person name="Doyle S."/>
        </authorList>
    </citation>
    <scope>NUCLEOTIDE SEQUENCE [LARGE SCALE GENOMIC DNA]</scope>
    <source>
        <strain evidence="16 18">NCTC12388</strain>
    </source>
</reference>
<dbReference type="AlphaFoldDB" id="A0A378J9J0"/>
<evidence type="ECO:0000256" key="10">
    <source>
        <dbReference type="PIRSR" id="PIRSR001415-2"/>
    </source>
</evidence>
<dbReference type="FunFam" id="3.20.20.70:FF:000019">
    <property type="entry name" value="Delta-aminolevulinic acid dehydratase"/>
    <property type="match status" value="1"/>
</dbReference>
<keyword evidence="12" id="KW-0460">Magnesium</keyword>
<evidence type="ECO:0000256" key="3">
    <source>
        <dbReference type="ARBA" id="ARBA00012053"/>
    </source>
</evidence>
<evidence type="ECO:0000256" key="2">
    <source>
        <dbReference type="ARBA" id="ARBA00008055"/>
    </source>
</evidence>
<keyword evidence="7 13" id="KW-0627">Porphyrin biosynthesis</keyword>
<dbReference type="CDD" id="cd00384">
    <property type="entry name" value="ALAD_PBGS"/>
    <property type="match status" value="1"/>
</dbReference>
<feature type="binding site" evidence="10">
    <location>
        <position position="219"/>
    </location>
    <ligand>
        <name>5-aminolevulinate</name>
        <dbReference type="ChEBI" id="CHEBI:356416"/>
        <label>1</label>
    </ligand>
</feature>
<keyword evidence="11" id="KW-0479">Metal-binding</keyword>
<dbReference type="STRING" id="45066.Lgra_1697"/>
<proteinExistence type="inferred from homology"/>
<keyword evidence="11" id="KW-0862">Zinc</keyword>
<name>A0A378J9J0_9GAMM</name>
<feature type="active site" description="Schiff-base intermediate with substrate" evidence="9">
    <location>
        <position position="250"/>
    </location>
</feature>
<dbReference type="RefSeq" id="WP_058498841.1">
    <property type="nucleotide sequence ID" value="NZ_CAAAHW010000001.1"/>
</dbReference>
<dbReference type="Gene3D" id="3.20.20.70">
    <property type="entry name" value="Aldolase class I"/>
    <property type="match status" value="1"/>
</dbReference>
<evidence type="ECO:0000256" key="5">
    <source>
        <dbReference type="ARBA" id="ARBA00023133"/>
    </source>
</evidence>
<evidence type="ECO:0000256" key="9">
    <source>
        <dbReference type="PIRSR" id="PIRSR001415-1"/>
    </source>
</evidence>
<dbReference type="Proteomes" id="UP000254476">
    <property type="component" value="Unassembled WGS sequence"/>
</dbReference>
<dbReference type="SUPFAM" id="SSF51569">
    <property type="entry name" value="Aldolase"/>
    <property type="match status" value="1"/>
</dbReference>
<reference evidence="15 17" key="1">
    <citation type="submission" date="2015-11" db="EMBL/GenBank/DDBJ databases">
        <title>Genomic analysis of 38 Legionella species identifies large and diverse effector repertoires.</title>
        <authorList>
            <person name="Burstein D."/>
            <person name="Amaro F."/>
            <person name="Zusman T."/>
            <person name="Lifshitz Z."/>
            <person name="Cohen O."/>
            <person name="Gilbert J.A."/>
            <person name="Pupko T."/>
            <person name="Shuman H.A."/>
            <person name="Segal G."/>
        </authorList>
    </citation>
    <scope>NUCLEOTIDE SEQUENCE [LARGE SCALE GENOMIC DNA]</scope>
    <source>
        <strain evidence="15 17">Lyon 8420412</strain>
    </source>
</reference>
<feature type="binding site" evidence="11">
    <location>
        <position position="132"/>
    </location>
    <ligand>
        <name>Zn(2+)</name>
        <dbReference type="ChEBI" id="CHEBI:29105"/>
        <note>catalytic</note>
    </ligand>
</feature>
<dbReference type="InterPro" id="IPR030656">
    <property type="entry name" value="ALAD_AS"/>
</dbReference>
<evidence type="ECO:0000256" key="8">
    <source>
        <dbReference type="ARBA" id="ARBA00047651"/>
    </source>
</evidence>
<dbReference type="PROSITE" id="PS00169">
    <property type="entry name" value="D_ALA_DEHYDRATASE"/>
    <property type="match status" value="1"/>
</dbReference>
<keyword evidence="17" id="KW-1185">Reference proteome</keyword>
<keyword evidence="5" id="KW-0350">Heme biosynthesis</keyword>
<evidence type="ECO:0000256" key="6">
    <source>
        <dbReference type="ARBA" id="ARBA00023239"/>
    </source>
</evidence>
<feature type="binding site" evidence="10">
    <location>
        <position position="277"/>
    </location>
    <ligand>
        <name>5-aminolevulinate</name>
        <dbReference type="ChEBI" id="CHEBI:356416"/>
        <label>2</label>
    </ligand>
</feature>
<feature type="binding site" evidence="10">
    <location>
        <position position="316"/>
    </location>
    <ligand>
        <name>5-aminolevulinate</name>
        <dbReference type="ChEBI" id="CHEBI:356416"/>
        <label>2</label>
    </ligand>
</feature>
<dbReference type="SMART" id="SM01004">
    <property type="entry name" value="ALAD"/>
    <property type="match status" value="1"/>
</dbReference>
<dbReference type="EC" id="4.2.1.24" evidence="3 13"/>
<dbReference type="UniPathway" id="UPA00251">
    <property type="reaction ID" value="UER00318"/>
</dbReference>
<organism evidence="16 18">
    <name type="scientific">Legionella gratiana</name>
    <dbReference type="NCBI Taxonomy" id="45066"/>
    <lineage>
        <taxon>Bacteria</taxon>
        <taxon>Pseudomonadati</taxon>
        <taxon>Pseudomonadota</taxon>
        <taxon>Gammaproteobacteria</taxon>
        <taxon>Legionellales</taxon>
        <taxon>Legionellaceae</taxon>
        <taxon>Legionella</taxon>
    </lineage>
</organism>
<evidence type="ECO:0000313" key="17">
    <source>
        <dbReference type="Proteomes" id="UP000054691"/>
    </source>
</evidence>
<dbReference type="Proteomes" id="UP000054691">
    <property type="component" value="Unassembled WGS sequence"/>
</dbReference>
<comment type="subunit">
    <text evidence="13">Homooctamer.</text>
</comment>
<evidence type="ECO:0000256" key="7">
    <source>
        <dbReference type="ARBA" id="ARBA00023244"/>
    </source>
</evidence>
<feature type="binding site" evidence="10">
    <location>
        <position position="207"/>
    </location>
    <ligand>
        <name>5-aminolevulinate</name>
        <dbReference type="ChEBI" id="CHEBI:356416"/>
        <label>1</label>
    </ligand>
</feature>
<evidence type="ECO:0000313" key="18">
    <source>
        <dbReference type="Proteomes" id="UP000254476"/>
    </source>
</evidence>
<dbReference type="InterPro" id="IPR013785">
    <property type="entry name" value="Aldolase_TIM"/>
</dbReference>
<gene>
    <name evidence="16" type="primary">hemB</name>
    <name evidence="15" type="ORF">Lgra_1697</name>
    <name evidence="16" type="ORF">NCTC12388_01227</name>
</gene>
<dbReference type="PANTHER" id="PTHR11458">
    <property type="entry name" value="DELTA-AMINOLEVULINIC ACID DEHYDRATASE"/>
    <property type="match status" value="1"/>
</dbReference>